<dbReference type="SMART" id="SM00595">
    <property type="entry name" value="MADF"/>
    <property type="match status" value="1"/>
</dbReference>
<evidence type="ECO:0000256" key="1">
    <source>
        <dbReference type="ARBA" id="ARBA00004123"/>
    </source>
</evidence>
<keyword evidence="7" id="KW-1185">Reference proteome</keyword>
<proteinExistence type="predicted"/>
<gene>
    <name evidence="6" type="ORF">FWK35_00030489</name>
</gene>
<feature type="compositionally biased region" description="Low complexity" evidence="2">
    <location>
        <begin position="90"/>
        <end position="102"/>
    </location>
</feature>
<feature type="domain" description="HTH myb-type" evidence="5">
    <location>
        <begin position="1"/>
        <end position="71"/>
    </location>
</feature>
<protein>
    <submittedName>
        <fullName evidence="6">Transcription factor Adf-1-like</fullName>
    </submittedName>
</protein>
<dbReference type="GO" id="GO:0005634">
    <property type="term" value="C:nucleus"/>
    <property type="evidence" value="ECO:0007669"/>
    <property type="project" value="UniProtKB-SubCell"/>
</dbReference>
<dbReference type="PANTHER" id="PTHR12243">
    <property type="entry name" value="MADF DOMAIN TRANSCRIPTION FACTOR"/>
    <property type="match status" value="1"/>
</dbReference>
<dbReference type="InterPro" id="IPR017930">
    <property type="entry name" value="Myb_dom"/>
</dbReference>
<name>A0A6G0W090_APHCR</name>
<dbReference type="PROSITE" id="PS51294">
    <property type="entry name" value="HTH_MYB"/>
    <property type="match status" value="1"/>
</dbReference>
<dbReference type="OrthoDB" id="6619674at2759"/>
<dbReference type="Proteomes" id="UP000478052">
    <property type="component" value="Unassembled WGS sequence"/>
</dbReference>
<dbReference type="InterPro" id="IPR006578">
    <property type="entry name" value="MADF-dom"/>
</dbReference>
<dbReference type="InterPro" id="IPR009057">
    <property type="entry name" value="Homeodomain-like_sf"/>
</dbReference>
<evidence type="ECO:0000256" key="2">
    <source>
        <dbReference type="SAM" id="MobiDB-lite"/>
    </source>
</evidence>
<feature type="domain" description="Myb-like" evidence="3">
    <location>
        <begin position="1"/>
        <end position="67"/>
    </location>
</feature>
<dbReference type="EMBL" id="VUJU01010757">
    <property type="protein sequence ID" value="KAF0713141.1"/>
    <property type="molecule type" value="Genomic_DNA"/>
</dbReference>
<feature type="non-terminal residue" evidence="6">
    <location>
        <position position="1"/>
    </location>
</feature>
<dbReference type="PROSITE" id="PS50090">
    <property type="entry name" value="MYB_LIKE"/>
    <property type="match status" value="1"/>
</dbReference>
<dbReference type="PROSITE" id="PS51029">
    <property type="entry name" value="MADF"/>
    <property type="match status" value="1"/>
</dbReference>
<dbReference type="SUPFAM" id="SSF46689">
    <property type="entry name" value="Homeodomain-like"/>
    <property type="match status" value="1"/>
</dbReference>
<reference evidence="6 7" key="1">
    <citation type="submission" date="2019-08" db="EMBL/GenBank/DDBJ databases">
        <title>Whole genome of Aphis craccivora.</title>
        <authorList>
            <person name="Voronova N.V."/>
            <person name="Shulinski R.S."/>
            <person name="Bandarenka Y.V."/>
            <person name="Zhorov D.G."/>
            <person name="Warner D."/>
        </authorList>
    </citation>
    <scope>NUCLEOTIDE SEQUENCE [LARGE SCALE GENOMIC DNA]</scope>
    <source>
        <strain evidence="6">180601</strain>
        <tissue evidence="6">Whole Body</tissue>
    </source>
</reference>
<comment type="subcellular location">
    <subcellularLocation>
        <location evidence="1">Nucleus</location>
    </subcellularLocation>
</comment>
<feature type="domain" description="MADF" evidence="4">
    <location>
        <begin position="16"/>
        <end position="103"/>
    </location>
</feature>
<sequence length="263" mass="30201">NMSIKKFSFSPTEDEILISLVENNKVIFDSAHKKHNDNYFKENIWKNISEEVGRSSDDCKKRWKNIRDTYMKQKKKLPTGSAAPYTKKQNTMTNMDITDTDISNVSTTDDIRPKDVEENLQDNKEQEPTENTMSDFPSTSYAGKRIRSKEEKISVILAKRSKDTKDTILSIQEQNKLLATSMKTLCEEDDVDVFQKYFNDDDKYSTPQTAQILPYQVPPNYNYNNNMYPCPLSSPANSYSTSTSSQGVLPFNYDDTSNLLVPI</sequence>
<dbReference type="CDD" id="cd00167">
    <property type="entry name" value="SANT"/>
    <property type="match status" value="1"/>
</dbReference>
<feature type="compositionally biased region" description="Basic and acidic residues" evidence="2">
    <location>
        <begin position="109"/>
        <end position="127"/>
    </location>
</feature>
<dbReference type="SMART" id="SM00717">
    <property type="entry name" value="SANT"/>
    <property type="match status" value="1"/>
</dbReference>
<organism evidence="6 7">
    <name type="scientific">Aphis craccivora</name>
    <name type="common">Cowpea aphid</name>
    <dbReference type="NCBI Taxonomy" id="307492"/>
    <lineage>
        <taxon>Eukaryota</taxon>
        <taxon>Metazoa</taxon>
        <taxon>Ecdysozoa</taxon>
        <taxon>Arthropoda</taxon>
        <taxon>Hexapoda</taxon>
        <taxon>Insecta</taxon>
        <taxon>Pterygota</taxon>
        <taxon>Neoptera</taxon>
        <taxon>Paraneoptera</taxon>
        <taxon>Hemiptera</taxon>
        <taxon>Sternorrhyncha</taxon>
        <taxon>Aphidomorpha</taxon>
        <taxon>Aphidoidea</taxon>
        <taxon>Aphididae</taxon>
        <taxon>Aphidini</taxon>
        <taxon>Aphis</taxon>
        <taxon>Aphis</taxon>
    </lineage>
</organism>
<evidence type="ECO:0000259" key="3">
    <source>
        <dbReference type="PROSITE" id="PS50090"/>
    </source>
</evidence>
<dbReference type="PANTHER" id="PTHR12243:SF67">
    <property type="entry name" value="COREPRESSOR OF PANGOLIN, ISOFORM A-RELATED"/>
    <property type="match status" value="1"/>
</dbReference>
<dbReference type="InterPro" id="IPR039353">
    <property type="entry name" value="TF_Adf1"/>
</dbReference>
<evidence type="ECO:0000259" key="5">
    <source>
        <dbReference type="PROSITE" id="PS51294"/>
    </source>
</evidence>
<dbReference type="AlphaFoldDB" id="A0A6G0W090"/>
<evidence type="ECO:0000259" key="4">
    <source>
        <dbReference type="PROSITE" id="PS51029"/>
    </source>
</evidence>
<dbReference type="Pfam" id="PF10545">
    <property type="entry name" value="MADF_DNA_bdg"/>
    <property type="match status" value="1"/>
</dbReference>
<dbReference type="InterPro" id="IPR001005">
    <property type="entry name" value="SANT/Myb"/>
</dbReference>
<dbReference type="Gene3D" id="1.10.10.60">
    <property type="entry name" value="Homeodomain-like"/>
    <property type="match status" value="1"/>
</dbReference>
<evidence type="ECO:0000313" key="7">
    <source>
        <dbReference type="Proteomes" id="UP000478052"/>
    </source>
</evidence>
<accession>A0A6G0W090</accession>
<feature type="compositionally biased region" description="Polar residues" evidence="2">
    <location>
        <begin position="129"/>
        <end position="141"/>
    </location>
</feature>
<feature type="region of interest" description="Disordered" evidence="2">
    <location>
        <begin position="74"/>
        <end position="141"/>
    </location>
</feature>
<comment type="caution">
    <text evidence="6">The sequence shown here is derived from an EMBL/GenBank/DDBJ whole genome shotgun (WGS) entry which is preliminary data.</text>
</comment>
<evidence type="ECO:0000313" key="6">
    <source>
        <dbReference type="EMBL" id="KAF0713141.1"/>
    </source>
</evidence>